<feature type="transmembrane region" description="Helical" evidence="5">
    <location>
        <begin position="108"/>
        <end position="125"/>
    </location>
</feature>
<keyword evidence="7" id="KW-1185">Reference proteome</keyword>
<protein>
    <submittedName>
        <fullName evidence="6">DoxX family protein</fullName>
    </submittedName>
</protein>
<dbReference type="GO" id="GO:0016020">
    <property type="term" value="C:membrane"/>
    <property type="evidence" value="ECO:0007669"/>
    <property type="project" value="UniProtKB-SubCell"/>
</dbReference>
<dbReference type="AlphaFoldDB" id="A0A926JQK8"/>
<keyword evidence="3 5" id="KW-1133">Transmembrane helix</keyword>
<keyword evidence="2 5" id="KW-0812">Transmembrane</keyword>
<evidence type="ECO:0000256" key="3">
    <source>
        <dbReference type="ARBA" id="ARBA00022989"/>
    </source>
</evidence>
<reference evidence="6 7" key="1">
    <citation type="submission" date="2020-09" db="EMBL/GenBank/DDBJ databases">
        <title>Sinomicrobium weinanense sp. nov., a halophilic bacteria isolated from saline-alkali soil.</title>
        <authorList>
            <person name="Wu P."/>
            <person name="Ren H."/>
            <person name="Mei Y."/>
            <person name="Liang Y."/>
            <person name="Chen Z."/>
        </authorList>
    </citation>
    <scope>NUCLEOTIDE SEQUENCE [LARGE SCALE GENOMIC DNA]</scope>
    <source>
        <strain evidence="6 7">FJxs</strain>
    </source>
</reference>
<evidence type="ECO:0000256" key="2">
    <source>
        <dbReference type="ARBA" id="ARBA00022692"/>
    </source>
</evidence>
<gene>
    <name evidence="6" type="ORF">IBL28_05875</name>
</gene>
<proteinExistence type="predicted"/>
<feature type="transmembrane region" description="Helical" evidence="5">
    <location>
        <begin position="52"/>
        <end position="74"/>
    </location>
</feature>
<dbReference type="Proteomes" id="UP000653730">
    <property type="component" value="Unassembled WGS sequence"/>
</dbReference>
<keyword evidence="4 5" id="KW-0472">Membrane</keyword>
<dbReference type="EMBL" id="JACVDC010000011">
    <property type="protein sequence ID" value="MBC9795483.1"/>
    <property type="molecule type" value="Genomic_DNA"/>
</dbReference>
<evidence type="ECO:0000256" key="5">
    <source>
        <dbReference type="SAM" id="Phobius"/>
    </source>
</evidence>
<evidence type="ECO:0000313" key="7">
    <source>
        <dbReference type="Proteomes" id="UP000653730"/>
    </source>
</evidence>
<comment type="caution">
    <text evidence="6">The sequence shown here is derived from an EMBL/GenBank/DDBJ whole genome shotgun (WGS) entry which is preliminary data.</text>
</comment>
<evidence type="ECO:0000313" key="6">
    <source>
        <dbReference type="EMBL" id="MBC9795483.1"/>
    </source>
</evidence>
<dbReference type="RefSeq" id="WP_187964639.1">
    <property type="nucleotide sequence ID" value="NZ_JAHKRR010000002.1"/>
</dbReference>
<comment type="subcellular location">
    <subcellularLocation>
        <location evidence="1">Membrane</location>
        <topology evidence="1">Multi-pass membrane protein</topology>
    </subcellularLocation>
</comment>
<sequence length="137" mass="15080">MTNEQKTWGTMHIILWIAQVILAAVLIWAGVMKLFQPADKLVEMWPWTADNSGLVILTGILDLSAAVGLVFPALFRIRPRLTVFAAYGVVALMMAAGVFHILRGEASQIGINICFGIIAVFIAWGRSKKEPIMTRAK</sequence>
<evidence type="ECO:0000256" key="1">
    <source>
        <dbReference type="ARBA" id="ARBA00004141"/>
    </source>
</evidence>
<feature type="transmembrane region" description="Helical" evidence="5">
    <location>
        <begin position="12"/>
        <end position="32"/>
    </location>
</feature>
<name>A0A926JQK8_9FLAO</name>
<feature type="transmembrane region" description="Helical" evidence="5">
    <location>
        <begin position="81"/>
        <end position="102"/>
    </location>
</feature>
<dbReference type="InterPro" id="IPR032808">
    <property type="entry name" value="DoxX"/>
</dbReference>
<evidence type="ECO:0000256" key="4">
    <source>
        <dbReference type="ARBA" id="ARBA00023136"/>
    </source>
</evidence>
<dbReference type="Pfam" id="PF13564">
    <property type="entry name" value="DoxX_2"/>
    <property type="match status" value="1"/>
</dbReference>
<accession>A0A926JQK8</accession>
<organism evidence="6 7">
    <name type="scientific">Sinomicrobium weinanense</name>
    <dbReference type="NCBI Taxonomy" id="2842200"/>
    <lineage>
        <taxon>Bacteria</taxon>
        <taxon>Pseudomonadati</taxon>
        <taxon>Bacteroidota</taxon>
        <taxon>Flavobacteriia</taxon>
        <taxon>Flavobacteriales</taxon>
        <taxon>Flavobacteriaceae</taxon>
        <taxon>Sinomicrobium</taxon>
    </lineage>
</organism>